<comment type="caution">
    <text evidence="2">The sequence shown here is derived from an EMBL/GenBank/DDBJ whole genome shotgun (WGS) entry which is preliminary data.</text>
</comment>
<protein>
    <submittedName>
        <fullName evidence="2">Uncharacterized protein</fullName>
    </submittedName>
</protein>
<reference evidence="2" key="1">
    <citation type="submission" date="2017-09" db="EMBL/GenBank/DDBJ databases">
        <title>Contemporary evolution of a Lepidopteran species, Heliothis virescens, in response to modern agricultural practices.</title>
        <authorList>
            <person name="Fritz M.L."/>
            <person name="Deyonke A.M."/>
            <person name="Papanicolaou A."/>
            <person name="Micinski S."/>
            <person name="Westbrook J."/>
            <person name="Gould F."/>
        </authorList>
    </citation>
    <scope>NUCLEOTIDE SEQUENCE [LARGE SCALE GENOMIC DNA]</scope>
    <source>
        <strain evidence="2">HvINT-</strain>
        <tissue evidence="2">Whole body</tissue>
    </source>
</reference>
<feature type="compositionally biased region" description="Polar residues" evidence="1">
    <location>
        <begin position="64"/>
        <end position="86"/>
    </location>
</feature>
<dbReference type="AlphaFoldDB" id="A0A2A4J3J5"/>
<evidence type="ECO:0000256" key="1">
    <source>
        <dbReference type="SAM" id="MobiDB-lite"/>
    </source>
</evidence>
<gene>
    <name evidence="2" type="ORF">B5V51_8229</name>
</gene>
<proteinExistence type="predicted"/>
<organism evidence="2">
    <name type="scientific">Heliothis virescens</name>
    <name type="common">Tobacco budworm moth</name>
    <dbReference type="NCBI Taxonomy" id="7102"/>
    <lineage>
        <taxon>Eukaryota</taxon>
        <taxon>Metazoa</taxon>
        <taxon>Ecdysozoa</taxon>
        <taxon>Arthropoda</taxon>
        <taxon>Hexapoda</taxon>
        <taxon>Insecta</taxon>
        <taxon>Pterygota</taxon>
        <taxon>Neoptera</taxon>
        <taxon>Endopterygota</taxon>
        <taxon>Lepidoptera</taxon>
        <taxon>Glossata</taxon>
        <taxon>Ditrysia</taxon>
        <taxon>Noctuoidea</taxon>
        <taxon>Noctuidae</taxon>
        <taxon>Heliothinae</taxon>
        <taxon>Heliothis</taxon>
    </lineage>
</organism>
<name>A0A2A4J3J5_HELVI</name>
<feature type="compositionally biased region" description="Basic residues" evidence="1">
    <location>
        <begin position="95"/>
        <end position="106"/>
    </location>
</feature>
<sequence>MQQGSYPATPVAIATNILNTIYPHNEKYQNLQRPTENYTTKFFGSETLSTKFSETFSENYQQTEGVNFPNYESQKSDGYQDLSGTTVEYDYSEVRKRKKKKKGGKK</sequence>
<dbReference type="EMBL" id="NWSH01003585">
    <property type="protein sequence ID" value="PCG66084.1"/>
    <property type="molecule type" value="Genomic_DNA"/>
</dbReference>
<feature type="region of interest" description="Disordered" evidence="1">
    <location>
        <begin position="64"/>
        <end position="106"/>
    </location>
</feature>
<accession>A0A2A4J3J5</accession>
<evidence type="ECO:0000313" key="2">
    <source>
        <dbReference type="EMBL" id="PCG66084.1"/>
    </source>
</evidence>